<dbReference type="EMBL" id="NKHZ01000041">
    <property type="protein sequence ID" value="PNS18378.1"/>
    <property type="molecule type" value="Genomic_DNA"/>
</dbReference>
<feature type="compositionally biased region" description="Low complexity" evidence="1">
    <location>
        <begin position="379"/>
        <end position="399"/>
    </location>
</feature>
<dbReference type="OrthoDB" id="4505928at2759"/>
<feature type="compositionally biased region" description="Polar residues" evidence="1">
    <location>
        <begin position="190"/>
        <end position="199"/>
    </location>
</feature>
<gene>
    <name evidence="2" type="ORF">CAC42_6195</name>
</gene>
<feature type="region of interest" description="Disordered" evidence="1">
    <location>
        <begin position="359"/>
        <end position="416"/>
    </location>
</feature>
<evidence type="ECO:0000313" key="3">
    <source>
        <dbReference type="Proteomes" id="UP000243797"/>
    </source>
</evidence>
<feature type="compositionally biased region" description="Basic residues" evidence="1">
    <location>
        <begin position="364"/>
        <end position="378"/>
    </location>
</feature>
<feature type="region of interest" description="Disordered" evidence="1">
    <location>
        <begin position="190"/>
        <end position="221"/>
    </location>
</feature>
<name>A0A2K1QTH9_9PEZI</name>
<proteinExistence type="predicted"/>
<reference evidence="2 3" key="1">
    <citation type="submission" date="2017-06" db="EMBL/GenBank/DDBJ databases">
        <title>Draft genome sequence of a variant of Elsinoe murrayae.</title>
        <authorList>
            <person name="Cheng Q."/>
        </authorList>
    </citation>
    <scope>NUCLEOTIDE SEQUENCE [LARGE SCALE GENOMIC DNA]</scope>
    <source>
        <strain evidence="2 3">CQ-2017a</strain>
    </source>
</reference>
<keyword evidence="3" id="KW-1185">Reference proteome</keyword>
<dbReference type="PANTHER" id="PTHR42070">
    <property type="entry name" value="FILAMENT ASSOCIATED PROTEIN, PUTATIVE (AFU_ORTHOLOGUE AFUA_8G06630)-RELATED"/>
    <property type="match status" value="1"/>
</dbReference>
<evidence type="ECO:0000256" key="1">
    <source>
        <dbReference type="SAM" id="MobiDB-lite"/>
    </source>
</evidence>
<comment type="caution">
    <text evidence="2">The sequence shown here is derived from an EMBL/GenBank/DDBJ whole genome shotgun (WGS) entry which is preliminary data.</text>
</comment>
<dbReference type="Proteomes" id="UP000243797">
    <property type="component" value="Unassembled WGS sequence"/>
</dbReference>
<dbReference type="InParanoid" id="A0A2K1QTH9"/>
<protein>
    <recommendedName>
        <fullName evidence="4">BZIP domain-containing protein</fullName>
    </recommendedName>
</protein>
<evidence type="ECO:0008006" key="4">
    <source>
        <dbReference type="Google" id="ProtNLM"/>
    </source>
</evidence>
<feature type="region of interest" description="Disordered" evidence="1">
    <location>
        <begin position="303"/>
        <end position="332"/>
    </location>
</feature>
<sequence length="416" mass="46444">MTPPQTDSGASSPTGVAPAKAQADKIANLVRTRENQRRSRARRREYIADLEAKYRKYEAMGAEASVEIQVAARKVLEENRRLRKILEEYGLPIDISEENPVEKLENLLNKKRKVDEDGETPLALGDPETKPSPKVAASARRGASTEAAAPGAARSNSIGPAVPEQGRQPFLITPKTEPHIDTIRQGSWDSEMGASQTPLEQPGQRHGSWAGTPSSSDQVPLQRIDTLGSGTAGTHHNVEELAAAASLSGHDPAMAYLLADGNMMLEQMYGIASNDFQGEQSSFTDFTNSAQLNSCSDAEFYWNPSQSRQQQQPPRPEQTIHQHHSLTGTPQRQRVQMLTPQHSHAGTPQPQQQLPMISQNIQHQHQHQHQSMKQRQQQHRQQQQQQQEQQEQQVQQVQHPYQSSHIYTPPGNHYRR</sequence>
<dbReference type="STRING" id="2082308.A0A2K1QTH9"/>
<dbReference type="AlphaFoldDB" id="A0A2K1QTH9"/>
<accession>A0A2K1QTH9</accession>
<feature type="compositionally biased region" description="Low complexity" evidence="1">
    <location>
        <begin position="144"/>
        <end position="153"/>
    </location>
</feature>
<dbReference type="PANTHER" id="PTHR42070:SF1">
    <property type="entry name" value="FILAMENT ASSOCIATED PROTEIN, PUTATIVE (AFU_ORTHOLOGUE AFUA_8G06630)-RELATED"/>
    <property type="match status" value="1"/>
</dbReference>
<evidence type="ECO:0000313" key="2">
    <source>
        <dbReference type="EMBL" id="PNS18378.1"/>
    </source>
</evidence>
<organism evidence="2 3">
    <name type="scientific">Sphaceloma murrayae</name>
    <dbReference type="NCBI Taxonomy" id="2082308"/>
    <lineage>
        <taxon>Eukaryota</taxon>
        <taxon>Fungi</taxon>
        <taxon>Dikarya</taxon>
        <taxon>Ascomycota</taxon>
        <taxon>Pezizomycotina</taxon>
        <taxon>Dothideomycetes</taxon>
        <taxon>Dothideomycetidae</taxon>
        <taxon>Myriangiales</taxon>
        <taxon>Elsinoaceae</taxon>
        <taxon>Sphaceloma</taxon>
    </lineage>
</organism>
<feature type="region of interest" description="Disordered" evidence="1">
    <location>
        <begin position="1"/>
        <end position="41"/>
    </location>
</feature>
<feature type="region of interest" description="Disordered" evidence="1">
    <location>
        <begin position="117"/>
        <end position="178"/>
    </location>
</feature>
<feature type="compositionally biased region" description="Polar residues" evidence="1">
    <location>
        <begin position="1"/>
        <end position="14"/>
    </location>
</feature>